<evidence type="ECO:0000259" key="1">
    <source>
        <dbReference type="Pfam" id="PF20469"/>
    </source>
</evidence>
<dbReference type="RefSeq" id="WP_091239542.1">
    <property type="nucleotide sequence ID" value="NZ_FMCU01000002.1"/>
</dbReference>
<reference evidence="3" key="1">
    <citation type="submission" date="2016-06" db="EMBL/GenBank/DDBJ databases">
        <authorList>
            <person name="Varghese N."/>
            <person name="Submissions Spin"/>
        </authorList>
    </citation>
    <scope>NUCLEOTIDE SEQUENCE [LARGE SCALE GENOMIC DNA]</scope>
    <source>
        <strain evidence="3">DSM 44100</strain>
    </source>
</reference>
<organism evidence="2 3">
    <name type="scientific">Micromonospora matsumotoense</name>
    <dbReference type="NCBI Taxonomy" id="121616"/>
    <lineage>
        <taxon>Bacteria</taxon>
        <taxon>Bacillati</taxon>
        <taxon>Actinomycetota</taxon>
        <taxon>Actinomycetes</taxon>
        <taxon>Micromonosporales</taxon>
        <taxon>Micromonosporaceae</taxon>
        <taxon>Micromonospora</taxon>
    </lineage>
</organism>
<evidence type="ECO:0000313" key="3">
    <source>
        <dbReference type="Proteomes" id="UP000198797"/>
    </source>
</evidence>
<dbReference type="Pfam" id="PF20469">
    <property type="entry name" value="OLD-like_TOPRIM"/>
    <property type="match status" value="1"/>
</dbReference>
<dbReference type="EMBL" id="FMCU01000002">
    <property type="protein sequence ID" value="SCE80421.1"/>
    <property type="molecule type" value="Genomic_DNA"/>
</dbReference>
<gene>
    <name evidence="2" type="ORF">GA0070216_102211</name>
</gene>
<dbReference type="Proteomes" id="UP000198797">
    <property type="component" value="Unassembled WGS sequence"/>
</dbReference>
<dbReference type="STRING" id="121616.GA0070216_102211"/>
<keyword evidence="3" id="KW-1185">Reference proteome</keyword>
<dbReference type="OrthoDB" id="9152042at2"/>
<sequence>MREPDRFRAAVGTWAAGGADAAGAAVTARRLAGDGVATVVLVEGVSDRSAVEALAVRRGRDLTGEGVCVLSIGGAMSAGRFLRLLGPPGLGLTVRGLCDEAEEGWFRRGLEQVGLGVDLSRTAMEALGFPVCVADLEDELIRALGPSGVEDVLATEGDLPRFRVFQNQPAQRGRSVERQLRRFLGTTSGRKARYAAALVHALDLDHVPRPLDRLLPGGG</sequence>
<dbReference type="InterPro" id="IPR034139">
    <property type="entry name" value="TOPRIM_OLD"/>
</dbReference>
<dbReference type="AlphaFoldDB" id="A0A1C4V9D9"/>
<accession>A0A1C4V9D9</accession>
<proteinExistence type="predicted"/>
<evidence type="ECO:0000313" key="2">
    <source>
        <dbReference type="EMBL" id="SCE80421.1"/>
    </source>
</evidence>
<name>A0A1C4V9D9_9ACTN</name>
<protein>
    <recommendedName>
        <fullName evidence="1">OLD protein-like TOPRIM domain-containing protein</fullName>
    </recommendedName>
</protein>
<feature type="domain" description="OLD protein-like TOPRIM" evidence="1">
    <location>
        <begin position="38"/>
        <end position="99"/>
    </location>
</feature>